<dbReference type="InterPro" id="IPR004488">
    <property type="entry name" value="Mg/Co-transport_prot_CorA"/>
</dbReference>
<evidence type="ECO:0000256" key="2">
    <source>
        <dbReference type="ARBA" id="ARBA00009765"/>
    </source>
</evidence>
<dbReference type="InterPro" id="IPR002523">
    <property type="entry name" value="MgTranspt_CorA/ZnTranspt_ZntB"/>
</dbReference>
<keyword evidence="8" id="KW-0460">Magnesium</keyword>
<reference evidence="9 10" key="1">
    <citation type="submission" date="2023-03" db="EMBL/GenBank/DDBJ databases">
        <title>Bacillus Genome Sequencing.</title>
        <authorList>
            <person name="Dunlap C."/>
        </authorList>
    </citation>
    <scope>NUCLEOTIDE SEQUENCE [LARGE SCALE GENOMIC DNA]</scope>
    <source>
        <strain evidence="9 10">B-23453</strain>
    </source>
</reference>
<keyword evidence="10" id="KW-1185">Reference proteome</keyword>
<dbReference type="Gene3D" id="3.30.460.20">
    <property type="entry name" value="CorA soluble domain-like"/>
    <property type="match status" value="1"/>
</dbReference>
<evidence type="ECO:0000313" key="10">
    <source>
        <dbReference type="Proteomes" id="UP001341444"/>
    </source>
</evidence>
<evidence type="ECO:0000256" key="5">
    <source>
        <dbReference type="ARBA" id="ARBA00022692"/>
    </source>
</evidence>
<dbReference type="CDD" id="cd12822">
    <property type="entry name" value="TmCorA-like"/>
    <property type="match status" value="1"/>
</dbReference>
<dbReference type="InterPro" id="IPR045861">
    <property type="entry name" value="CorA_cytoplasmic_dom"/>
</dbReference>
<gene>
    <name evidence="8 9" type="primary">corA</name>
    <name evidence="9" type="ORF">P4T90_22410</name>
</gene>
<keyword evidence="5 8" id="KW-0812">Transmembrane</keyword>
<dbReference type="Proteomes" id="UP001341444">
    <property type="component" value="Unassembled WGS sequence"/>
</dbReference>
<dbReference type="Gene3D" id="1.20.58.340">
    <property type="entry name" value="Magnesium transport protein CorA, transmembrane region"/>
    <property type="match status" value="2"/>
</dbReference>
<keyword evidence="4 8" id="KW-1003">Cell membrane</keyword>
<evidence type="ECO:0000256" key="4">
    <source>
        <dbReference type="ARBA" id="ARBA00022475"/>
    </source>
</evidence>
<protein>
    <recommendedName>
        <fullName evidence="8">Magnesium transport protein CorA</fullName>
    </recommendedName>
</protein>
<comment type="function">
    <text evidence="8">Mediates influx of magnesium ions.</text>
</comment>
<dbReference type="PANTHER" id="PTHR46494">
    <property type="entry name" value="CORA FAMILY METAL ION TRANSPORTER (EUROFUNG)"/>
    <property type="match status" value="1"/>
</dbReference>
<dbReference type="Pfam" id="PF01544">
    <property type="entry name" value="CorA"/>
    <property type="match status" value="1"/>
</dbReference>
<dbReference type="PANTHER" id="PTHR46494:SF1">
    <property type="entry name" value="CORA FAMILY METAL ION TRANSPORTER (EUROFUNG)"/>
    <property type="match status" value="1"/>
</dbReference>
<evidence type="ECO:0000256" key="3">
    <source>
        <dbReference type="ARBA" id="ARBA00022448"/>
    </source>
</evidence>
<feature type="transmembrane region" description="Helical" evidence="8">
    <location>
        <begin position="251"/>
        <end position="271"/>
    </location>
</feature>
<dbReference type="SUPFAM" id="SSF144083">
    <property type="entry name" value="Magnesium transport protein CorA, transmembrane region"/>
    <property type="match status" value="1"/>
</dbReference>
<dbReference type="RefSeq" id="WP_066264119.1">
    <property type="nucleotide sequence ID" value="NZ_JARMAB010000040.1"/>
</dbReference>
<dbReference type="EMBL" id="JARMAB010000040">
    <property type="protein sequence ID" value="MED1205792.1"/>
    <property type="molecule type" value="Genomic_DNA"/>
</dbReference>
<accession>A0ABU6MN18</accession>
<evidence type="ECO:0000256" key="6">
    <source>
        <dbReference type="ARBA" id="ARBA00022989"/>
    </source>
</evidence>
<keyword evidence="7 8" id="KW-0472">Membrane</keyword>
<dbReference type="InterPro" id="IPR045863">
    <property type="entry name" value="CorA_TM1_TM2"/>
</dbReference>
<sequence length="309" mass="36861">MLIFNKAEQKMTTSKLRKPTEDEVAWIRLLSPSEEEINHVLKDMFNCHHLLVEDCLKMNQRPKMDWYKNNIFISFFTVDEQFKAREIALVVGENYVISIYEENLPILNKLYEELQQVEGKMNHPGHILYYIMDRCVDEYVQIVDHVEDKVEEWEEAIHQDPYAKIAHEIFHLKRKTHELRRIFVEERTVLGSISHQKFPYTSKEADVYFVDIYDHISRVVDSIDTFRDSLVGLLDMQISMKADRMNEIMKTLTVFSTVFLPLSFIVGLYGMNLKNIPEYSWNYGYLYVWILMILVTGGMLVYFKRKKWM</sequence>
<comment type="subcellular location">
    <subcellularLocation>
        <location evidence="1">Cell membrane</location>
        <topology evidence="1">Multi-pass membrane protein</topology>
    </subcellularLocation>
    <subcellularLocation>
        <location evidence="8">Membrane</location>
        <topology evidence="8">Multi-pass membrane protein</topology>
    </subcellularLocation>
</comment>
<keyword evidence="3 8" id="KW-0813">Transport</keyword>
<organism evidence="9 10">
    <name type="scientific">Heyndrickxia acidicola</name>
    <dbReference type="NCBI Taxonomy" id="209389"/>
    <lineage>
        <taxon>Bacteria</taxon>
        <taxon>Bacillati</taxon>
        <taxon>Bacillota</taxon>
        <taxon>Bacilli</taxon>
        <taxon>Bacillales</taxon>
        <taxon>Bacillaceae</taxon>
        <taxon>Heyndrickxia</taxon>
    </lineage>
</organism>
<feature type="transmembrane region" description="Helical" evidence="8">
    <location>
        <begin position="283"/>
        <end position="303"/>
    </location>
</feature>
<evidence type="ECO:0000256" key="8">
    <source>
        <dbReference type="RuleBase" id="RU362010"/>
    </source>
</evidence>
<comment type="similarity">
    <text evidence="2 8">Belongs to the CorA metal ion transporter (MIT) (TC 1.A.35) family.</text>
</comment>
<evidence type="ECO:0000256" key="1">
    <source>
        <dbReference type="ARBA" id="ARBA00004651"/>
    </source>
</evidence>
<comment type="caution">
    <text evidence="9">The sequence shown here is derived from an EMBL/GenBank/DDBJ whole genome shotgun (WGS) entry which is preliminary data.</text>
</comment>
<proteinExistence type="inferred from homology"/>
<keyword evidence="6 8" id="KW-1133">Transmembrane helix</keyword>
<dbReference type="NCBIfam" id="TIGR00383">
    <property type="entry name" value="corA"/>
    <property type="match status" value="1"/>
</dbReference>
<evidence type="ECO:0000256" key="7">
    <source>
        <dbReference type="ARBA" id="ARBA00023136"/>
    </source>
</evidence>
<keyword evidence="8" id="KW-0406">Ion transport</keyword>
<evidence type="ECO:0000313" key="9">
    <source>
        <dbReference type="EMBL" id="MED1205792.1"/>
    </source>
</evidence>
<dbReference type="SUPFAM" id="SSF143865">
    <property type="entry name" value="CorA soluble domain-like"/>
    <property type="match status" value="1"/>
</dbReference>
<name>A0ABU6MN18_9BACI</name>